<evidence type="ECO:0000313" key="2">
    <source>
        <dbReference type="Proteomes" id="UP001497516"/>
    </source>
</evidence>
<proteinExistence type="predicted"/>
<sequence>MVIPDHSAHYSPEHWHRQWDLFRAREPHRQEFPGEHQGREDVLDLEDLELTPIRGVDRIRNPWDREQEARIRRDYAL</sequence>
<dbReference type="AlphaFoldDB" id="A0AAV2E0T9"/>
<reference evidence="1 2" key="1">
    <citation type="submission" date="2024-04" db="EMBL/GenBank/DDBJ databases">
        <authorList>
            <person name="Fracassetti M."/>
        </authorList>
    </citation>
    <scope>NUCLEOTIDE SEQUENCE [LARGE SCALE GENOMIC DNA]</scope>
</reference>
<protein>
    <submittedName>
        <fullName evidence="1">Uncharacterized protein</fullName>
    </submittedName>
</protein>
<accession>A0AAV2E0T9</accession>
<evidence type="ECO:0000313" key="1">
    <source>
        <dbReference type="EMBL" id="CAL1379379.1"/>
    </source>
</evidence>
<gene>
    <name evidence="1" type="ORF">LTRI10_LOCUS20903</name>
</gene>
<dbReference type="EMBL" id="OZ034816">
    <property type="protein sequence ID" value="CAL1379379.1"/>
    <property type="molecule type" value="Genomic_DNA"/>
</dbReference>
<keyword evidence="2" id="KW-1185">Reference proteome</keyword>
<organism evidence="1 2">
    <name type="scientific">Linum trigynum</name>
    <dbReference type="NCBI Taxonomy" id="586398"/>
    <lineage>
        <taxon>Eukaryota</taxon>
        <taxon>Viridiplantae</taxon>
        <taxon>Streptophyta</taxon>
        <taxon>Embryophyta</taxon>
        <taxon>Tracheophyta</taxon>
        <taxon>Spermatophyta</taxon>
        <taxon>Magnoliopsida</taxon>
        <taxon>eudicotyledons</taxon>
        <taxon>Gunneridae</taxon>
        <taxon>Pentapetalae</taxon>
        <taxon>rosids</taxon>
        <taxon>fabids</taxon>
        <taxon>Malpighiales</taxon>
        <taxon>Linaceae</taxon>
        <taxon>Linum</taxon>
    </lineage>
</organism>
<name>A0AAV2E0T9_9ROSI</name>
<dbReference type="Proteomes" id="UP001497516">
    <property type="component" value="Chromosome 3"/>
</dbReference>